<protein>
    <submittedName>
        <fullName evidence="1">Uncharacterized protein</fullName>
    </submittedName>
</protein>
<evidence type="ECO:0000313" key="2">
    <source>
        <dbReference type="Proteomes" id="UP001227543"/>
    </source>
</evidence>
<proteinExistence type="predicted"/>
<comment type="caution">
    <text evidence="1">The sequence shown here is derived from an EMBL/GenBank/DDBJ whole genome shotgun (WGS) entry which is preliminary data.</text>
</comment>
<dbReference type="Proteomes" id="UP001227543">
    <property type="component" value="Unassembled WGS sequence"/>
</dbReference>
<name>A0ABQ9RHZ4_9PEZI</name>
<organism evidence="1 2">
    <name type="scientific">Colletotrichum tamarilloi</name>
    <dbReference type="NCBI Taxonomy" id="1209934"/>
    <lineage>
        <taxon>Eukaryota</taxon>
        <taxon>Fungi</taxon>
        <taxon>Dikarya</taxon>
        <taxon>Ascomycota</taxon>
        <taxon>Pezizomycotina</taxon>
        <taxon>Sordariomycetes</taxon>
        <taxon>Hypocreomycetidae</taxon>
        <taxon>Glomerellales</taxon>
        <taxon>Glomerellaceae</taxon>
        <taxon>Colletotrichum</taxon>
        <taxon>Colletotrichum acutatum species complex</taxon>
    </lineage>
</organism>
<dbReference type="EMBL" id="MLFU01000010">
    <property type="protein sequence ID" value="KAK1504147.1"/>
    <property type="molecule type" value="Genomic_DNA"/>
</dbReference>
<dbReference type="GeneID" id="85404645"/>
<evidence type="ECO:0000313" key="1">
    <source>
        <dbReference type="EMBL" id="KAK1504147.1"/>
    </source>
</evidence>
<gene>
    <name evidence="1" type="ORF">CTAM01_04377</name>
</gene>
<dbReference type="RefSeq" id="XP_060385052.1">
    <property type="nucleotide sequence ID" value="XM_060520407.1"/>
</dbReference>
<keyword evidence="2" id="KW-1185">Reference proteome</keyword>
<sequence length="103" mass="10962">MAQRALRPNLPFHAPLQTRARARISSLQLAQSTATPACVWLPVHADCSPRQSGTVDNLVRVSSLGSSIVVVGPANLTCLTNSGCSRYSKPASNCKMILGCPMR</sequence>
<reference evidence="1 2" key="1">
    <citation type="submission" date="2016-10" db="EMBL/GenBank/DDBJ databases">
        <title>The genome sequence of Colletotrichum fioriniae PJ7.</title>
        <authorList>
            <person name="Baroncelli R."/>
        </authorList>
    </citation>
    <scope>NUCLEOTIDE SEQUENCE [LARGE SCALE GENOMIC DNA]</scope>
    <source>
        <strain evidence="1 2">Tom-12</strain>
    </source>
</reference>
<accession>A0ABQ9RHZ4</accession>